<comment type="caution">
    <text evidence="1">The sequence shown here is derived from an EMBL/GenBank/DDBJ whole genome shotgun (WGS) entry which is preliminary data.</text>
</comment>
<keyword evidence="2" id="KW-1185">Reference proteome</keyword>
<organism evidence="1 2">
    <name type="scientific">Naganishia cerealis</name>
    <dbReference type="NCBI Taxonomy" id="610337"/>
    <lineage>
        <taxon>Eukaryota</taxon>
        <taxon>Fungi</taxon>
        <taxon>Dikarya</taxon>
        <taxon>Basidiomycota</taxon>
        <taxon>Agaricomycotina</taxon>
        <taxon>Tremellomycetes</taxon>
        <taxon>Filobasidiales</taxon>
        <taxon>Filobasidiaceae</taxon>
        <taxon>Naganishia</taxon>
    </lineage>
</organism>
<dbReference type="Proteomes" id="UP001241377">
    <property type="component" value="Unassembled WGS sequence"/>
</dbReference>
<name>A0ACC2UWN8_9TREE</name>
<gene>
    <name evidence="1" type="ORF">QFC19_009168</name>
</gene>
<sequence length="216" mass="22356">MPYIALCLLFSTAVLLSIATPLAVPPSTITSPTTLLDSSWTRRVDPPPSTTEFGSSSLSSWGTHHWNPGRRRASQKNKRTPGLDGATSSSSGGFAVHENIVSTFSPPSTDLSSSTSSSPSSTPSLTSLSPTSSGSATAAPASAMPLPSSVPWPQPFDQSLSYSLTGSCVAFLATWLESEDMRGNKTGRMPGVAGNVGKCARPFGLLMTSSSGWASL</sequence>
<evidence type="ECO:0000313" key="2">
    <source>
        <dbReference type="Proteomes" id="UP001241377"/>
    </source>
</evidence>
<reference evidence="1" key="1">
    <citation type="submission" date="2023-04" db="EMBL/GenBank/DDBJ databases">
        <title>Draft Genome sequencing of Naganishia species isolated from polar environments using Oxford Nanopore Technology.</title>
        <authorList>
            <person name="Leo P."/>
            <person name="Venkateswaran K."/>
        </authorList>
    </citation>
    <scope>NUCLEOTIDE SEQUENCE</scope>
    <source>
        <strain evidence="1">MNA-CCFEE 5261</strain>
    </source>
</reference>
<proteinExistence type="predicted"/>
<accession>A0ACC2UWN8</accession>
<evidence type="ECO:0000313" key="1">
    <source>
        <dbReference type="EMBL" id="KAJ9091258.1"/>
    </source>
</evidence>
<dbReference type="EMBL" id="JASBWR010000152">
    <property type="protein sequence ID" value="KAJ9091258.1"/>
    <property type="molecule type" value="Genomic_DNA"/>
</dbReference>
<protein>
    <submittedName>
        <fullName evidence="1">Uncharacterized protein</fullName>
    </submittedName>
</protein>